<protein>
    <submittedName>
        <fullName evidence="2">Immunodominant virion protein</fullName>
    </submittedName>
</protein>
<evidence type="ECO:0000256" key="1">
    <source>
        <dbReference type="SAM" id="MobiDB-lite"/>
    </source>
</evidence>
<dbReference type="OrthoDB" id="38004at10239"/>
<keyword evidence="3" id="KW-1185">Reference proteome</keyword>
<name>A0A0M3ZRQ9_9POXV</name>
<proteinExistence type="predicted"/>
<accession>A0A0M3ZRQ9</accession>
<organism evidence="2 3">
    <name type="scientific">Turkeypox virus</name>
    <dbReference type="NCBI Taxonomy" id="336486"/>
    <lineage>
        <taxon>Viruses</taxon>
        <taxon>Varidnaviria</taxon>
        <taxon>Bamfordvirae</taxon>
        <taxon>Nucleocytoviricota</taxon>
        <taxon>Pokkesviricetes</taxon>
        <taxon>Chitovirales</taxon>
        <taxon>Poxviridae</taxon>
        <taxon>Chordopoxvirinae</taxon>
        <taxon>Avipoxvirus</taxon>
        <taxon>Avipoxvirus turkeypox</taxon>
    </lineage>
</organism>
<evidence type="ECO:0000313" key="3">
    <source>
        <dbReference type="Proteomes" id="UP000142477"/>
    </source>
</evidence>
<feature type="compositionally biased region" description="Polar residues" evidence="1">
    <location>
        <begin position="27"/>
        <end position="38"/>
    </location>
</feature>
<dbReference type="RefSeq" id="YP_009177144.1">
    <property type="nucleotide sequence ID" value="NC_028238.1"/>
</dbReference>
<sequence length="195" mass="22496">MADSFYSEFIKNIKLPSEEKSDIFLDNNESAPIESSETIVEEEYSVGDSRSRPSQNKLISLLKNESNGIFDEFVNNITQRRDNTQQPIQDIQETQQAPSLDPKNQQSNELATKPNTMLPIGISRQIPDDSPQWIKDIHSKYSDKLPSITESVNPIDRIAREMFFDEVILWVKYALKENNIDFPHELRELKDVIIP</sequence>
<reference evidence="2 3" key="1">
    <citation type="journal article" date="2015" name="Infect. Genet. Evol.">
        <title>Unique genomic organization of a novel Avipoxvirus detected in turkey (Meleagris gallopavo).</title>
        <authorList>
            <person name="Banyai K."/>
            <person name="Palya V."/>
            <person name="Denes B."/>
            <person name="Glavits R."/>
            <person name="Ivanics E."/>
            <person name="Horvath B."/>
            <person name="Farkas S.L."/>
            <person name="Marton S."/>
            <person name="Balint A."/>
            <person name="Gyuranecz M."/>
            <person name="Erdelyi K."/>
            <person name="Dan A."/>
        </authorList>
    </citation>
    <scope>NUCLEOTIDE SEQUENCE [LARGE SCALE GENOMIC DNA]</scope>
    <source>
        <strain evidence="2 3">TKPV-HU1124/2011</strain>
    </source>
</reference>
<feature type="region of interest" description="Disordered" evidence="1">
    <location>
        <begin position="26"/>
        <end position="53"/>
    </location>
</feature>
<evidence type="ECO:0000313" key="2">
    <source>
        <dbReference type="EMBL" id="ALA62497.1"/>
    </source>
</evidence>
<dbReference type="GeneID" id="26122813"/>
<feature type="compositionally biased region" description="Low complexity" evidence="1">
    <location>
        <begin position="84"/>
        <end position="96"/>
    </location>
</feature>
<feature type="region of interest" description="Disordered" evidence="1">
    <location>
        <begin position="83"/>
        <end position="112"/>
    </location>
</feature>
<dbReference type="EMBL" id="KP728110">
    <property type="protein sequence ID" value="ALA62497.1"/>
    <property type="molecule type" value="Genomic_DNA"/>
</dbReference>
<feature type="compositionally biased region" description="Polar residues" evidence="1">
    <location>
        <begin position="102"/>
        <end position="112"/>
    </location>
</feature>
<dbReference type="KEGG" id="vg:26122813"/>
<dbReference type="Proteomes" id="UP000142477">
    <property type="component" value="Segment"/>
</dbReference>